<dbReference type="PANTHER" id="PTHR30204:SF15">
    <property type="entry name" value="BLL5018 PROTEIN"/>
    <property type="match status" value="1"/>
</dbReference>
<evidence type="ECO:0000313" key="5">
    <source>
        <dbReference type="Proteomes" id="UP000294498"/>
    </source>
</evidence>
<dbReference type="InterPro" id="IPR047057">
    <property type="entry name" value="MerR_fam"/>
</dbReference>
<dbReference type="SUPFAM" id="SSF46955">
    <property type="entry name" value="Putative DNA-binding domain"/>
    <property type="match status" value="1"/>
</dbReference>
<name>A0A4R8DN84_9BACT</name>
<protein>
    <submittedName>
        <fullName evidence="4">DNA-binding transcriptional MerR regulator</fullName>
    </submittedName>
</protein>
<dbReference type="GO" id="GO:0003700">
    <property type="term" value="F:DNA-binding transcription factor activity"/>
    <property type="evidence" value="ECO:0007669"/>
    <property type="project" value="InterPro"/>
</dbReference>
<gene>
    <name evidence="4" type="ORF">EDB95_0491</name>
</gene>
<dbReference type="OrthoDB" id="9810140at2"/>
<dbReference type="AlphaFoldDB" id="A0A4R8DN84"/>
<dbReference type="SMART" id="SM00422">
    <property type="entry name" value="HTH_MERR"/>
    <property type="match status" value="1"/>
</dbReference>
<evidence type="ECO:0000256" key="1">
    <source>
        <dbReference type="ARBA" id="ARBA00023125"/>
    </source>
</evidence>
<feature type="compositionally biased region" description="Pro residues" evidence="2">
    <location>
        <begin position="68"/>
        <end position="83"/>
    </location>
</feature>
<keyword evidence="5" id="KW-1185">Reference proteome</keyword>
<dbReference type="GO" id="GO:0003677">
    <property type="term" value="F:DNA binding"/>
    <property type="evidence" value="ECO:0007669"/>
    <property type="project" value="UniProtKB-KW"/>
</dbReference>
<accession>A0A4R8DN84</accession>
<sequence length="234" mass="25755">MALQQIPFSFGDEPPAPPPPGETPPAAEEPATEAAPPEATAPRPDPAAPELFPPEEPLATAQTAELFPPEPEPAPRPAAPPPGELFAWDPALPAPKPKRAPAAKGTRGRKSVKELAAAADLIEIPEDEVLFQKQYYAIGEVAAMFKVNTSLIRYWETEFNDIKPRKNKKGDRFFTPADIKTLELIHFLLRRKKLTIEGAKEYLKAKSQDGNTKLELVRSLEKVKAFLLELKARL</sequence>
<keyword evidence="1 4" id="KW-0238">DNA-binding</keyword>
<proteinExistence type="predicted"/>
<feature type="domain" description="HTH merR-type" evidence="3">
    <location>
        <begin position="136"/>
        <end position="206"/>
    </location>
</feature>
<organism evidence="4 5">
    <name type="scientific">Dinghuibacter silviterrae</name>
    <dbReference type="NCBI Taxonomy" id="1539049"/>
    <lineage>
        <taxon>Bacteria</taxon>
        <taxon>Pseudomonadati</taxon>
        <taxon>Bacteroidota</taxon>
        <taxon>Chitinophagia</taxon>
        <taxon>Chitinophagales</taxon>
        <taxon>Chitinophagaceae</taxon>
        <taxon>Dinghuibacter</taxon>
    </lineage>
</organism>
<feature type="compositionally biased region" description="Pro residues" evidence="2">
    <location>
        <begin position="14"/>
        <end position="23"/>
    </location>
</feature>
<dbReference type="RefSeq" id="WP_133990213.1">
    <property type="nucleotide sequence ID" value="NZ_SODV01000001.1"/>
</dbReference>
<evidence type="ECO:0000256" key="2">
    <source>
        <dbReference type="SAM" id="MobiDB-lite"/>
    </source>
</evidence>
<evidence type="ECO:0000313" key="4">
    <source>
        <dbReference type="EMBL" id="TDW99481.1"/>
    </source>
</evidence>
<feature type="compositionally biased region" description="Basic residues" evidence="2">
    <location>
        <begin position="96"/>
        <end position="108"/>
    </location>
</feature>
<dbReference type="CDD" id="cd04765">
    <property type="entry name" value="HTH_MlrA-like_sg2"/>
    <property type="match status" value="1"/>
</dbReference>
<feature type="compositionally biased region" description="Low complexity" evidence="2">
    <location>
        <begin position="24"/>
        <end position="42"/>
    </location>
</feature>
<dbReference type="EMBL" id="SODV01000001">
    <property type="protein sequence ID" value="TDW99481.1"/>
    <property type="molecule type" value="Genomic_DNA"/>
</dbReference>
<dbReference type="Pfam" id="PF13411">
    <property type="entry name" value="MerR_1"/>
    <property type="match status" value="1"/>
</dbReference>
<dbReference type="Gene3D" id="1.10.1660.10">
    <property type="match status" value="1"/>
</dbReference>
<comment type="caution">
    <text evidence="4">The sequence shown here is derived from an EMBL/GenBank/DDBJ whole genome shotgun (WGS) entry which is preliminary data.</text>
</comment>
<dbReference type="Proteomes" id="UP000294498">
    <property type="component" value="Unassembled WGS sequence"/>
</dbReference>
<dbReference type="InterPro" id="IPR000551">
    <property type="entry name" value="MerR-type_HTH_dom"/>
</dbReference>
<evidence type="ECO:0000259" key="3">
    <source>
        <dbReference type="SMART" id="SM00422"/>
    </source>
</evidence>
<dbReference type="PANTHER" id="PTHR30204">
    <property type="entry name" value="REDOX-CYCLING DRUG-SENSING TRANSCRIPTIONAL ACTIVATOR SOXR"/>
    <property type="match status" value="1"/>
</dbReference>
<reference evidence="4 5" key="1">
    <citation type="submission" date="2019-03" db="EMBL/GenBank/DDBJ databases">
        <title>Genomic Encyclopedia of Type Strains, Phase IV (KMG-IV): sequencing the most valuable type-strain genomes for metagenomic binning, comparative biology and taxonomic classification.</title>
        <authorList>
            <person name="Goeker M."/>
        </authorList>
    </citation>
    <scope>NUCLEOTIDE SEQUENCE [LARGE SCALE GENOMIC DNA]</scope>
    <source>
        <strain evidence="4 5">DSM 100059</strain>
    </source>
</reference>
<feature type="region of interest" description="Disordered" evidence="2">
    <location>
        <begin position="1"/>
        <end position="108"/>
    </location>
</feature>
<dbReference type="InterPro" id="IPR009061">
    <property type="entry name" value="DNA-bd_dom_put_sf"/>
</dbReference>
<feature type="compositionally biased region" description="Pro residues" evidence="2">
    <location>
        <begin position="43"/>
        <end position="56"/>
    </location>
</feature>